<evidence type="ECO:0000256" key="1">
    <source>
        <dbReference type="ARBA" id="ARBA00022737"/>
    </source>
</evidence>
<feature type="repeat" description="TPR" evidence="3">
    <location>
        <begin position="43"/>
        <end position="76"/>
    </location>
</feature>
<keyword evidence="2 3" id="KW-0802">TPR repeat</keyword>
<dbReference type="RefSeq" id="WP_318953262.1">
    <property type="nucleotide sequence ID" value="NZ_CP137555.1"/>
</dbReference>
<organism evidence="4 5">
    <name type="scientific">Microbulbifer pacificus</name>
    <dbReference type="NCBI Taxonomy" id="407164"/>
    <lineage>
        <taxon>Bacteria</taxon>
        <taxon>Pseudomonadati</taxon>
        <taxon>Pseudomonadota</taxon>
        <taxon>Gammaproteobacteria</taxon>
        <taxon>Cellvibrionales</taxon>
        <taxon>Microbulbiferaceae</taxon>
        <taxon>Microbulbifer</taxon>
    </lineage>
</organism>
<dbReference type="PROSITE" id="PS50005">
    <property type="entry name" value="TPR"/>
    <property type="match status" value="3"/>
</dbReference>
<dbReference type="Pfam" id="PF13432">
    <property type="entry name" value="TPR_16"/>
    <property type="match status" value="1"/>
</dbReference>
<gene>
    <name evidence="4" type="ORF">R5R33_13700</name>
</gene>
<dbReference type="EMBL" id="CP137555">
    <property type="protein sequence ID" value="WOX04786.1"/>
    <property type="molecule type" value="Genomic_DNA"/>
</dbReference>
<accession>A0AAU0MX62</accession>
<dbReference type="AlphaFoldDB" id="A0AAU0MX62"/>
<keyword evidence="1" id="KW-0677">Repeat</keyword>
<dbReference type="GO" id="GO:0016192">
    <property type="term" value="P:vesicle-mediated transport"/>
    <property type="evidence" value="ECO:0007669"/>
    <property type="project" value="UniProtKB-ARBA"/>
</dbReference>
<dbReference type="InterPro" id="IPR019734">
    <property type="entry name" value="TPR_rpt"/>
</dbReference>
<dbReference type="Proteomes" id="UP001302477">
    <property type="component" value="Chromosome"/>
</dbReference>
<dbReference type="GO" id="GO:0005737">
    <property type="term" value="C:cytoplasm"/>
    <property type="evidence" value="ECO:0007669"/>
    <property type="project" value="UniProtKB-ARBA"/>
</dbReference>
<dbReference type="SUPFAM" id="SSF48452">
    <property type="entry name" value="TPR-like"/>
    <property type="match status" value="1"/>
</dbReference>
<dbReference type="Gene3D" id="1.25.40.10">
    <property type="entry name" value="Tetratricopeptide repeat domain"/>
    <property type="match status" value="2"/>
</dbReference>
<sequence length="555" mass="61668">MNQVLSATQATQFQKAMQHLIAGKSQTALGMARDLASEQPGAADAHQLLGMCLGEQGFPAEASSAFERALSLLPGNRVVLKNFTAFLVKQGKLFRSRHQFDAATAFLQRAVKLMPDHRFAWAELGMALRLTGDIDGALSAFDKAVKLGGGTPALRNAINGTLQDAGQLETAVRGAQQLVNENPGYAGAQETLANILWENRQRLPREDDPFRLFRRAVKQQPENTELHISFVRMLLSAKYWDEALNVLLPLRLRQPDNPVLSWYFAEALENTGEVEAASRLFSSIASKWNNNAGFLNAYTRHAFRRKEIDLANECASRAVVVDPGNQEAWANLGIFWRLQNDAREYWLFDYENLIEYIQIAPPSGYASNEEFLTVLQKKLESMHQVSGEPINQSVRGGSQTPGRLFGRKDPVLNELWLALQSAVENWLGTLPRDAKHPFLSRNLKAVRSVGSWSVRLASAGRHSNHIHNQGWLSSAFHVSLPHEVQIGDKAQNGWLQFGSPLESLGLELPARRLIQPKAGCLALFPSYMWHGTVPFTGEQARLTIAFDMQPTAGTK</sequence>
<dbReference type="InterPro" id="IPR012668">
    <property type="entry name" value="CHP02466"/>
</dbReference>
<feature type="repeat" description="TPR" evidence="3">
    <location>
        <begin position="84"/>
        <end position="117"/>
    </location>
</feature>
<evidence type="ECO:0000256" key="3">
    <source>
        <dbReference type="PROSITE-ProRule" id="PRU00339"/>
    </source>
</evidence>
<dbReference type="GO" id="GO:0012505">
    <property type="term" value="C:endomembrane system"/>
    <property type="evidence" value="ECO:0007669"/>
    <property type="project" value="UniProtKB-ARBA"/>
</dbReference>
<proteinExistence type="predicted"/>
<name>A0AAU0MX62_9GAMM</name>
<dbReference type="InterPro" id="IPR051012">
    <property type="entry name" value="CellSynth/LPSAsmb/PSIAsmb"/>
</dbReference>
<dbReference type="Pfam" id="PF13759">
    <property type="entry name" value="2OG-FeII_Oxy_5"/>
    <property type="match status" value="1"/>
</dbReference>
<evidence type="ECO:0000313" key="4">
    <source>
        <dbReference type="EMBL" id="WOX04786.1"/>
    </source>
</evidence>
<dbReference type="KEGG" id="mpaf:R5R33_13700"/>
<evidence type="ECO:0000256" key="2">
    <source>
        <dbReference type="ARBA" id="ARBA00022803"/>
    </source>
</evidence>
<reference evidence="4 5" key="1">
    <citation type="submission" date="2023-10" db="EMBL/GenBank/DDBJ databases">
        <title>Description of Microbulbifer bruguierae sp. nov., isolated from the sediments of mangrove plant Bruguiera sexangula and comparative genomic analyses of the genus Microbulbifer.</title>
        <authorList>
            <person name="Long M."/>
        </authorList>
    </citation>
    <scope>NUCLEOTIDE SEQUENCE [LARGE SCALE GENOMIC DNA]</scope>
    <source>
        <strain evidence="4 5">SPO729</strain>
    </source>
</reference>
<dbReference type="PANTHER" id="PTHR45586">
    <property type="entry name" value="TPR REPEAT-CONTAINING PROTEIN PA4667"/>
    <property type="match status" value="1"/>
</dbReference>
<feature type="repeat" description="TPR" evidence="3">
    <location>
        <begin position="118"/>
        <end position="151"/>
    </location>
</feature>
<keyword evidence="5" id="KW-1185">Reference proteome</keyword>
<dbReference type="InterPro" id="IPR011990">
    <property type="entry name" value="TPR-like_helical_dom_sf"/>
</dbReference>
<dbReference type="Gene3D" id="2.60.120.620">
    <property type="entry name" value="q2cbj1_9rhob like domain"/>
    <property type="match status" value="1"/>
</dbReference>
<dbReference type="Pfam" id="PF09295">
    <property type="entry name" value="ChAPs"/>
    <property type="match status" value="1"/>
</dbReference>
<dbReference type="SMART" id="SM00028">
    <property type="entry name" value="TPR"/>
    <property type="match status" value="3"/>
</dbReference>
<protein>
    <submittedName>
        <fullName evidence="4">2OG-Fe(II) oxygenase</fullName>
    </submittedName>
</protein>
<dbReference type="InterPro" id="IPR015374">
    <property type="entry name" value="ChAPs"/>
</dbReference>
<dbReference type="GO" id="GO:0032991">
    <property type="term" value="C:protein-containing complex"/>
    <property type="evidence" value="ECO:0007669"/>
    <property type="project" value="UniProtKB-ARBA"/>
</dbReference>
<evidence type="ECO:0000313" key="5">
    <source>
        <dbReference type="Proteomes" id="UP001302477"/>
    </source>
</evidence>
<dbReference type="PANTHER" id="PTHR45586:SF1">
    <property type="entry name" value="LIPOPOLYSACCHARIDE ASSEMBLY PROTEIN B"/>
    <property type="match status" value="1"/>
</dbReference>